<accession>A0A645E8P2</accession>
<protein>
    <recommendedName>
        <fullName evidence="3">Membrane protein YoaS</fullName>
    </recommendedName>
</protein>
<evidence type="ECO:0000256" key="1">
    <source>
        <dbReference type="SAM" id="Phobius"/>
    </source>
</evidence>
<gene>
    <name evidence="2" type="ORF">SDC9_145529</name>
</gene>
<dbReference type="EMBL" id="VSSQ01044520">
    <property type="protein sequence ID" value="MPM98344.1"/>
    <property type="molecule type" value="Genomic_DNA"/>
</dbReference>
<evidence type="ECO:0008006" key="3">
    <source>
        <dbReference type="Google" id="ProtNLM"/>
    </source>
</evidence>
<name>A0A645E8P2_9ZZZZ</name>
<keyword evidence="1" id="KW-1133">Transmembrane helix</keyword>
<proteinExistence type="predicted"/>
<keyword evidence="1" id="KW-0812">Transmembrane</keyword>
<keyword evidence="1" id="KW-0472">Membrane</keyword>
<dbReference type="AlphaFoldDB" id="A0A645E8P2"/>
<feature type="transmembrane region" description="Helical" evidence="1">
    <location>
        <begin position="93"/>
        <end position="111"/>
    </location>
</feature>
<sequence>MKKETWFLKLAVILIGFPVLSLAIALYPIVIREAVEGSSAMAGVLYAILTVIYLTVFSFYLALAQALKLLSLIDAGLAFSGLSVQAIRRIKRYAGMIAGLYVLGLPLFYIAGEVDDAPGVILIGLFLVVAPAIVAVFAAVLDKLLSQAIELKTEQDLTI</sequence>
<feature type="transmembrane region" description="Helical" evidence="1">
    <location>
        <begin position="6"/>
        <end position="31"/>
    </location>
</feature>
<dbReference type="InterPro" id="IPR021354">
    <property type="entry name" value="DUF2975"/>
</dbReference>
<feature type="transmembrane region" description="Helical" evidence="1">
    <location>
        <begin position="117"/>
        <end position="141"/>
    </location>
</feature>
<reference evidence="2" key="1">
    <citation type="submission" date="2019-08" db="EMBL/GenBank/DDBJ databases">
        <authorList>
            <person name="Kucharzyk K."/>
            <person name="Murdoch R.W."/>
            <person name="Higgins S."/>
            <person name="Loffler F."/>
        </authorList>
    </citation>
    <scope>NUCLEOTIDE SEQUENCE</scope>
</reference>
<organism evidence="2">
    <name type="scientific">bioreactor metagenome</name>
    <dbReference type="NCBI Taxonomy" id="1076179"/>
    <lineage>
        <taxon>unclassified sequences</taxon>
        <taxon>metagenomes</taxon>
        <taxon>ecological metagenomes</taxon>
    </lineage>
</organism>
<evidence type="ECO:0000313" key="2">
    <source>
        <dbReference type="EMBL" id="MPM98344.1"/>
    </source>
</evidence>
<feature type="transmembrane region" description="Helical" evidence="1">
    <location>
        <begin position="43"/>
        <end position="63"/>
    </location>
</feature>
<dbReference type="Pfam" id="PF11188">
    <property type="entry name" value="DUF2975"/>
    <property type="match status" value="1"/>
</dbReference>
<comment type="caution">
    <text evidence="2">The sequence shown here is derived from an EMBL/GenBank/DDBJ whole genome shotgun (WGS) entry which is preliminary data.</text>
</comment>